<gene>
    <name evidence="2" type="ORF">A2754_01855</name>
</gene>
<feature type="domain" description="Nucleotidyl transferase" evidence="1">
    <location>
        <begin position="49"/>
        <end position="276"/>
    </location>
</feature>
<reference evidence="2 3" key="1">
    <citation type="journal article" date="2016" name="Nat. Commun.">
        <title>Thousands of microbial genomes shed light on interconnected biogeochemical processes in an aquifer system.</title>
        <authorList>
            <person name="Anantharaman K."/>
            <person name="Brown C.T."/>
            <person name="Hug L.A."/>
            <person name="Sharon I."/>
            <person name="Castelle C.J."/>
            <person name="Probst A.J."/>
            <person name="Thomas B.C."/>
            <person name="Singh A."/>
            <person name="Wilkins M.J."/>
            <person name="Karaoz U."/>
            <person name="Brodie E.L."/>
            <person name="Williams K.H."/>
            <person name="Hubbard S.S."/>
            <person name="Banfield J.F."/>
        </authorList>
    </citation>
    <scope>NUCLEOTIDE SEQUENCE [LARGE SCALE GENOMIC DNA]</scope>
</reference>
<protein>
    <recommendedName>
        <fullName evidence="1">Nucleotidyl transferase domain-containing protein</fullName>
    </recommendedName>
</protein>
<dbReference type="InterPro" id="IPR029044">
    <property type="entry name" value="Nucleotide-diphossugar_trans"/>
</dbReference>
<proteinExistence type="predicted"/>
<evidence type="ECO:0000259" key="1">
    <source>
        <dbReference type="Pfam" id="PF00483"/>
    </source>
</evidence>
<dbReference type="Gene3D" id="3.90.550.10">
    <property type="entry name" value="Spore Coat Polysaccharide Biosynthesis Protein SpsA, Chain A"/>
    <property type="match status" value="1"/>
</dbReference>
<dbReference type="PANTHER" id="PTHR22572">
    <property type="entry name" value="SUGAR-1-PHOSPHATE GUANYL TRANSFERASE"/>
    <property type="match status" value="1"/>
</dbReference>
<dbReference type="InterPro" id="IPR005835">
    <property type="entry name" value="NTP_transferase_dom"/>
</dbReference>
<dbReference type="EMBL" id="MFPU01000027">
    <property type="protein sequence ID" value="OGH69699.1"/>
    <property type="molecule type" value="Genomic_DNA"/>
</dbReference>
<evidence type="ECO:0000313" key="2">
    <source>
        <dbReference type="EMBL" id="OGH69699.1"/>
    </source>
</evidence>
<dbReference type="InterPro" id="IPR010985">
    <property type="entry name" value="Ribbon_hlx_hlx"/>
</dbReference>
<dbReference type="GO" id="GO:0006355">
    <property type="term" value="P:regulation of DNA-templated transcription"/>
    <property type="evidence" value="ECO:0007669"/>
    <property type="project" value="InterPro"/>
</dbReference>
<dbReference type="SUPFAM" id="SSF53448">
    <property type="entry name" value="Nucleotide-diphospho-sugar transferases"/>
    <property type="match status" value="1"/>
</dbReference>
<dbReference type="InterPro" id="IPR013321">
    <property type="entry name" value="Arc_rbn_hlx_hlx"/>
</dbReference>
<evidence type="ECO:0000313" key="3">
    <source>
        <dbReference type="Proteomes" id="UP000177953"/>
    </source>
</evidence>
<dbReference type="Proteomes" id="UP000177953">
    <property type="component" value="Unassembled WGS sequence"/>
</dbReference>
<dbReference type="Gene3D" id="1.10.1220.10">
    <property type="entry name" value="Met repressor-like"/>
    <property type="match status" value="1"/>
</dbReference>
<dbReference type="Pfam" id="PF00483">
    <property type="entry name" value="NTP_transferase"/>
    <property type="match status" value="1"/>
</dbReference>
<comment type="caution">
    <text evidence="2">The sequence shown here is derived from an EMBL/GenBank/DDBJ whole genome shotgun (WGS) entry which is preliminary data.</text>
</comment>
<name>A0A1F6MDJ2_9BACT</name>
<dbReference type="CDD" id="cd22231">
    <property type="entry name" value="RHH_NikR_HicB-like"/>
    <property type="match status" value="1"/>
</dbReference>
<dbReference type="AlphaFoldDB" id="A0A1F6MDJ2"/>
<dbReference type="CDD" id="cd04181">
    <property type="entry name" value="NTP_transferase"/>
    <property type="match status" value="1"/>
</dbReference>
<dbReference type="InterPro" id="IPR050486">
    <property type="entry name" value="Mannose-1P_guanyltransferase"/>
</dbReference>
<organism evidence="2 3">
    <name type="scientific">Candidatus Magasanikbacteria bacterium RIFCSPHIGHO2_01_FULL_47_8</name>
    <dbReference type="NCBI Taxonomy" id="1798673"/>
    <lineage>
        <taxon>Bacteria</taxon>
        <taxon>Candidatus Magasanikiibacteriota</taxon>
    </lineage>
</organism>
<accession>A0A1F6MDJ2</accession>
<dbReference type="SUPFAM" id="SSF47598">
    <property type="entry name" value="Ribbon-helix-helix"/>
    <property type="match status" value="1"/>
</dbReference>
<sequence length="279" mass="31669">MKRNKITITLREDLLKQVDDMVDQGQIRNRSHAIEYLLAKSLAPKVHTALILAGGKGVKMKPLTEELPKPLLFIHGKPILEYQIELLRDHDVRNIIILIGHLGEKIKYHFGDGSKFGVRINYVEQDAKEIGTGYGLYISRNFIPASTFIMIYGDELLEINVKDFSEYHLGLKSIATIALSSTKDSSLYGVAKVRGERVVEFIEKPKEKEDLSRLISAGVFCFSEKIFGYLSNKKHLSLESDVFPVLAKDGELGGYSFESRWFDVSTPDTYARAIREWKK</sequence>